<organism evidence="2 3">
    <name type="scientific">Suillus luteus UH-Slu-Lm8-n1</name>
    <dbReference type="NCBI Taxonomy" id="930992"/>
    <lineage>
        <taxon>Eukaryota</taxon>
        <taxon>Fungi</taxon>
        <taxon>Dikarya</taxon>
        <taxon>Basidiomycota</taxon>
        <taxon>Agaricomycotina</taxon>
        <taxon>Agaricomycetes</taxon>
        <taxon>Agaricomycetidae</taxon>
        <taxon>Boletales</taxon>
        <taxon>Suillineae</taxon>
        <taxon>Suillaceae</taxon>
        <taxon>Suillus</taxon>
    </lineage>
</organism>
<dbReference type="OrthoDB" id="436852at2759"/>
<name>A0A0D0AIZ8_9AGAM</name>
<reference evidence="3" key="2">
    <citation type="submission" date="2015-01" db="EMBL/GenBank/DDBJ databases">
        <title>Evolutionary Origins and Diversification of the Mycorrhizal Mutualists.</title>
        <authorList>
            <consortium name="DOE Joint Genome Institute"/>
            <consortium name="Mycorrhizal Genomics Consortium"/>
            <person name="Kohler A."/>
            <person name="Kuo A."/>
            <person name="Nagy L.G."/>
            <person name="Floudas D."/>
            <person name="Copeland A."/>
            <person name="Barry K.W."/>
            <person name="Cichocki N."/>
            <person name="Veneault-Fourrey C."/>
            <person name="LaButti K."/>
            <person name="Lindquist E.A."/>
            <person name="Lipzen A."/>
            <person name="Lundell T."/>
            <person name="Morin E."/>
            <person name="Murat C."/>
            <person name="Riley R."/>
            <person name="Ohm R."/>
            <person name="Sun H."/>
            <person name="Tunlid A."/>
            <person name="Henrissat B."/>
            <person name="Grigoriev I.V."/>
            <person name="Hibbett D.S."/>
            <person name="Martin F."/>
        </authorList>
    </citation>
    <scope>NUCLEOTIDE SEQUENCE [LARGE SCALE GENOMIC DNA]</scope>
    <source>
        <strain evidence="3">UH-Slu-Lm8-n1</strain>
    </source>
</reference>
<evidence type="ECO:0000259" key="1">
    <source>
        <dbReference type="PROSITE" id="PS51321"/>
    </source>
</evidence>
<evidence type="ECO:0000313" key="3">
    <source>
        <dbReference type="Proteomes" id="UP000054485"/>
    </source>
</evidence>
<feature type="non-terminal residue" evidence="2">
    <location>
        <position position="88"/>
    </location>
</feature>
<protein>
    <recommendedName>
        <fullName evidence="1">TFIIS central domain-containing protein</fullName>
    </recommendedName>
</protein>
<dbReference type="Gene3D" id="1.10.472.30">
    <property type="entry name" value="Transcription elongation factor S-II, central domain"/>
    <property type="match status" value="1"/>
</dbReference>
<gene>
    <name evidence="2" type="ORF">CY34DRAFT_102496</name>
</gene>
<feature type="domain" description="TFIIS central" evidence="1">
    <location>
        <begin position="1"/>
        <end position="83"/>
    </location>
</feature>
<dbReference type="Pfam" id="PF07500">
    <property type="entry name" value="TFIIS_M"/>
    <property type="match status" value="1"/>
</dbReference>
<reference evidence="2 3" key="1">
    <citation type="submission" date="2014-04" db="EMBL/GenBank/DDBJ databases">
        <authorList>
            <consortium name="DOE Joint Genome Institute"/>
            <person name="Kuo A."/>
            <person name="Ruytinx J."/>
            <person name="Rineau F."/>
            <person name="Colpaert J."/>
            <person name="Kohler A."/>
            <person name="Nagy L.G."/>
            <person name="Floudas D."/>
            <person name="Copeland A."/>
            <person name="Barry K.W."/>
            <person name="Cichocki N."/>
            <person name="Veneault-Fourrey C."/>
            <person name="LaButti K."/>
            <person name="Lindquist E.A."/>
            <person name="Lipzen A."/>
            <person name="Lundell T."/>
            <person name="Morin E."/>
            <person name="Murat C."/>
            <person name="Sun H."/>
            <person name="Tunlid A."/>
            <person name="Henrissat B."/>
            <person name="Grigoriev I.V."/>
            <person name="Hibbett D.S."/>
            <person name="Martin F."/>
            <person name="Nordberg H.P."/>
            <person name="Cantor M.N."/>
            <person name="Hua S.X."/>
        </authorList>
    </citation>
    <scope>NUCLEOTIDE SEQUENCE [LARGE SCALE GENOMIC DNA]</scope>
    <source>
        <strain evidence="2 3">UH-Slu-Lm8-n1</strain>
    </source>
</reference>
<accession>A0A0D0AIZ8</accession>
<keyword evidence="3" id="KW-1185">Reference proteome</keyword>
<dbReference type="SUPFAM" id="SSF46942">
    <property type="entry name" value="Elongation factor TFIIS domain 2"/>
    <property type="match status" value="1"/>
</dbReference>
<sequence>MPFKHNKLSVGPKYKERFRMLDFNLSKPDRVVIHKRISSSSITPKELALMSSTDLANEETKQSIKILEKESLEHSILQKSTVPRAKIT</sequence>
<dbReference type="STRING" id="930992.A0A0D0AIZ8"/>
<dbReference type="InParanoid" id="A0A0D0AIZ8"/>
<proteinExistence type="predicted"/>
<dbReference type="Proteomes" id="UP000054485">
    <property type="component" value="Unassembled WGS sequence"/>
</dbReference>
<dbReference type="EMBL" id="KN836524">
    <property type="protein sequence ID" value="KIK31933.1"/>
    <property type="molecule type" value="Genomic_DNA"/>
</dbReference>
<dbReference type="GO" id="GO:0006351">
    <property type="term" value="P:DNA-templated transcription"/>
    <property type="evidence" value="ECO:0007669"/>
    <property type="project" value="InterPro"/>
</dbReference>
<dbReference type="InterPro" id="IPR036575">
    <property type="entry name" value="TFIIS_cen_dom_sf"/>
</dbReference>
<dbReference type="InterPro" id="IPR003618">
    <property type="entry name" value="TFIIS_cen_dom"/>
</dbReference>
<evidence type="ECO:0000313" key="2">
    <source>
        <dbReference type="EMBL" id="KIK31933.1"/>
    </source>
</evidence>
<dbReference type="HOGENOM" id="CLU_2475133_0_0_1"/>
<dbReference type="PROSITE" id="PS51321">
    <property type="entry name" value="TFIIS_CENTRAL"/>
    <property type="match status" value="1"/>
</dbReference>
<dbReference type="AlphaFoldDB" id="A0A0D0AIZ8"/>